<evidence type="ECO:0000256" key="1">
    <source>
        <dbReference type="SAM" id="MobiDB-lite"/>
    </source>
</evidence>
<evidence type="ECO:0000256" key="2">
    <source>
        <dbReference type="SAM" id="Phobius"/>
    </source>
</evidence>
<evidence type="ECO:0000313" key="3">
    <source>
        <dbReference type="EMBL" id="KAL0477706.1"/>
    </source>
</evidence>
<keyword evidence="4" id="KW-1185">Reference proteome</keyword>
<feature type="transmembrane region" description="Helical" evidence="2">
    <location>
        <begin position="39"/>
        <end position="61"/>
    </location>
</feature>
<keyword evidence="2" id="KW-0472">Membrane</keyword>
<comment type="caution">
    <text evidence="3">The sequence shown here is derived from an EMBL/GenBank/DDBJ whole genome shotgun (WGS) entry which is preliminary data.</text>
</comment>
<dbReference type="Proteomes" id="UP001431209">
    <property type="component" value="Unassembled WGS sequence"/>
</dbReference>
<reference evidence="3 4" key="1">
    <citation type="submission" date="2024-03" db="EMBL/GenBank/DDBJ databases">
        <title>The Acrasis kona genome and developmental transcriptomes reveal deep origins of eukaryotic multicellular pathways.</title>
        <authorList>
            <person name="Sheikh S."/>
            <person name="Fu C.-J."/>
            <person name="Brown M.W."/>
            <person name="Baldauf S.L."/>
        </authorList>
    </citation>
    <scope>NUCLEOTIDE SEQUENCE [LARGE SCALE GENOMIC DNA]</scope>
    <source>
        <strain evidence="3 4">ATCC MYA-3509</strain>
    </source>
</reference>
<keyword evidence="2" id="KW-0812">Transmembrane</keyword>
<proteinExistence type="predicted"/>
<sequence length="228" mass="24986">MHGFDDVISPNDIHSAFKPSQPSQIREGVGIHSLRLKMLAVLSIISLSIIIAFCAVLFGVFPVRLLDIENSRVTNGYSKVSHHMLFSMNYFSILASLTSDNLLSNYDQDFNLYKLFENFNPDLETAAQSSNQLGANHVAYYHVNGSLIYQSGFYTGEASSFFTLPTSGPNSISNLIPGVNALFLKNTSGYSGAALYNFNGRPLLMTSETIHNGRGIFGGWIVASKLLT</sequence>
<dbReference type="AlphaFoldDB" id="A0AAW2YLA5"/>
<gene>
    <name evidence="3" type="ORF">AKO1_013505</name>
</gene>
<keyword evidence="3" id="KW-0436">Ligase</keyword>
<keyword evidence="2" id="KW-1133">Transmembrane helix</keyword>
<dbReference type="EMBL" id="JAOPGA020000221">
    <property type="protein sequence ID" value="KAL0477706.1"/>
    <property type="molecule type" value="Genomic_DNA"/>
</dbReference>
<evidence type="ECO:0000313" key="4">
    <source>
        <dbReference type="Proteomes" id="UP001431209"/>
    </source>
</evidence>
<protein>
    <submittedName>
        <fullName evidence="3">D-alanine-poly(Phosphoribitol) ligase subunit</fullName>
    </submittedName>
</protein>
<feature type="region of interest" description="Disordered" evidence="1">
    <location>
        <begin position="1"/>
        <end position="20"/>
    </location>
</feature>
<name>A0AAW2YLA5_9EUKA</name>
<organism evidence="3 4">
    <name type="scientific">Acrasis kona</name>
    <dbReference type="NCBI Taxonomy" id="1008807"/>
    <lineage>
        <taxon>Eukaryota</taxon>
        <taxon>Discoba</taxon>
        <taxon>Heterolobosea</taxon>
        <taxon>Tetramitia</taxon>
        <taxon>Eutetramitia</taxon>
        <taxon>Acrasidae</taxon>
        <taxon>Acrasis</taxon>
    </lineage>
</organism>
<dbReference type="GO" id="GO:0016874">
    <property type="term" value="F:ligase activity"/>
    <property type="evidence" value="ECO:0007669"/>
    <property type="project" value="UniProtKB-KW"/>
</dbReference>
<accession>A0AAW2YLA5</accession>